<evidence type="ECO:0000256" key="2">
    <source>
        <dbReference type="ARBA" id="ARBA00022475"/>
    </source>
</evidence>
<dbReference type="Pfam" id="PF02653">
    <property type="entry name" value="BPD_transp_2"/>
    <property type="match status" value="1"/>
</dbReference>
<feature type="transmembrane region" description="Helical" evidence="6">
    <location>
        <begin position="98"/>
        <end position="120"/>
    </location>
</feature>
<protein>
    <submittedName>
        <fullName evidence="7">Branched-chain amino acid transport system / permease component</fullName>
    </submittedName>
</protein>
<accession>A0A6I5ZT75</accession>
<evidence type="ECO:0000256" key="5">
    <source>
        <dbReference type="ARBA" id="ARBA00023136"/>
    </source>
</evidence>
<name>A0A6I5ZT75_9FIRM</name>
<reference evidence="7 8" key="1">
    <citation type="submission" date="2019-11" db="EMBL/GenBank/DDBJ databases">
        <title>Genome sequence of Moorella glycerini DSM11254.</title>
        <authorList>
            <person name="Poehlein A."/>
            <person name="Boeer T."/>
            <person name="Daniel R."/>
        </authorList>
    </citation>
    <scope>NUCLEOTIDE SEQUENCE [LARGE SCALE GENOMIC DNA]</scope>
    <source>
        <strain evidence="7 8">DSM 11254</strain>
    </source>
</reference>
<evidence type="ECO:0000313" key="8">
    <source>
        <dbReference type="Proteomes" id="UP000425916"/>
    </source>
</evidence>
<dbReference type="GO" id="GO:0022857">
    <property type="term" value="F:transmembrane transporter activity"/>
    <property type="evidence" value="ECO:0007669"/>
    <property type="project" value="InterPro"/>
</dbReference>
<dbReference type="GO" id="GO:0005886">
    <property type="term" value="C:plasma membrane"/>
    <property type="evidence" value="ECO:0007669"/>
    <property type="project" value="UniProtKB-SubCell"/>
</dbReference>
<gene>
    <name evidence="7" type="ORF">MGLY_25220</name>
</gene>
<evidence type="ECO:0000313" key="7">
    <source>
        <dbReference type="EMBL" id="QGP93124.1"/>
    </source>
</evidence>
<keyword evidence="8" id="KW-1185">Reference proteome</keyword>
<evidence type="ECO:0000256" key="4">
    <source>
        <dbReference type="ARBA" id="ARBA00022989"/>
    </source>
</evidence>
<organism evidence="7 8">
    <name type="scientific">Neomoorella glycerini</name>
    <dbReference type="NCBI Taxonomy" id="55779"/>
    <lineage>
        <taxon>Bacteria</taxon>
        <taxon>Bacillati</taxon>
        <taxon>Bacillota</taxon>
        <taxon>Clostridia</taxon>
        <taxon>Neomoorellales</taxon>
        <taxon>Neomoorellaceae</taxon>
        <taxon>Neomoorella</taxon>
    </lineage>
</organism>
<keyword evidence="5 6" id="KW-0472">Membrane</keyword>
<feature type="transmembrane region" description="Helical" evidence="6">
    <location>
        <begin position="155"/>
        <end position="172"/>
    </location>
</feature>
<feature type="transmembrane region" description="Helical" evidence="6">
    <location>
        <begin position="193"/>
        <end position="217"/>
    </location>
</feature>
<dbReference type="EMBL" id="CP046244">
    <property type="protein sequence ID" value="QGP93124.1"/>
    <property type="molecule type" value="Genomic_DNA"/>
</dbReference>
<comment type="subcellular location">
    <subcellularLocation>
        <location evidence="1">Cell membrane</location>
        <topology evidence="1">Multi-pass membrane protein</topology>
    </subcellularLocation>
</comment>
<dbReference type="AlphaFoldDB" id="A0A6I5ZT75"/>
<proteinExistence type="predicted"/>
<dbReference type="PANTHER" id="PTHR43370">
    <property type="entry name" value="SUGAR ABC TRANSPORTER INTEGRAL MEMBRANE PROTEIN-RELATED"/>
    <property type="match status" value="1"/>
</dbReference>
<feature type="transmembrane region" description="Helical" evidence="6">
    <location>
        <begin position="237"/>
        <end position="260"/>
    </location>
</feature>
<dbReference type="PANTHER" id="PTHR43370:SF1">
    <property type="entry name" value="GUANOSINE ABC TRANSPORTER PERMEASE PROTEIN NUPQ"/>
    <property type="match status" value="1"/>
</dbReference>
<feature type="transmembrane region" description="Helical" evidence="6">
    <location>
        <begin position="69"/>
        <end position="91"/>
    </location>
</feature>
<keyword evidence="2" id="KW-1003">Cell membrane</keyword>
<keyword evidence="3 6" id="KW-0812">Transmembrane</keyword>
<evidence type="ECO:0000256" key="6">
    <source>
        <dbReference type="SAM" id="Phobius"/>
    </source>
</evidence>
<feature type="transmembrane region" description="Helical" evidence="6">
    <location>
        <begin position="281"/>
        <end position="302"/>
    </location>
</feature>
<dbReference type="InterPro" id="IPR001851">
    <property type="entry name" value="ABC_transp_permease"/>
</dbReference>
<evidence type="ECO:0000256" key="1">
    <source>
        <dbReference type="ARBA" id="ARBA00004651"/>
    </source>
</evidence>
<dbReference type="RefSeq" id="WP_211661875.1">
    <property type="nucleotide sequence ID" value="NZ_CP046244.1"/>
</dbReference>
<dbReference type="CDD" id="cd06580">
    <property type="entry name" value="TM_PBP1_transp_TpRbsC_like"/>
    <property type="match status" value="1"/>
</dbReference>
<keyword evidence="4 6" id="KW-1133">Transmembrane helix</keyword>
<sequence>MAETMAALSGLFSLGLLLATLRMATPLIFGAIGCMFSERSGVMNIGAEGMMLMGAFAAALTSLFTGNPWLGVLAAAIAGGFMGTLHAIMSIHFRADQVVSGAAINIMAVGVPALVLQRLWGNPGRSPLVPSLPEITIPGLKEVPVLGALLGTHNPLVYLALLLVPLAHIVLFKTRFGLHVRVVGEHPRAADTVGINVFAIRYVCVILSGVLAGLGGAYLSLGQLSLFVQQMTAGRGFIGMAAMIFGKWTPLGAFLACLLFGFADGLQMTAQAIGIPIPKNFLLMIPYVLTMVALAGFIGRAMPPAAIGKPYRKE</sequence>
<evidence type="ECO:0000256" key="3">
    <source>
        <dbReference type="ARBA" id="ARBA00022692"/>
    </source>
</evidence>
<dbReference type="Proteomes" id="UP000425916">
    <property type="component" value="Chromosome"/>
</dbReference>